<feature type="compositionally biased region" description="Polar residues" evidence="1">
    <location>
        <begin position="437"/>
        <end position="449"/>
    </location>
</feature>
<feature type="compositionally biased region" description="Low complexity" evidence="1">
    <location>
        <begin position="289"/>
        <end position="305"/>
    </location>
</feature>
<evidence type="ECO:0000313" key="2">
    <source>
        <dbReference type="EMBL" id="KAG2378363.1"/>
    </source>
</evidence>
<comment type="caution">
    <text evidence="2">The sequence shown here is derived from an EMBL/GenBank/DDBJ whole genome shotgun (WGS) entry which is preliminary data.</text>
</comment>
<accession>A0AA88GGZ8</accession>
<protein>
    <recommendedName>
        <fullName evidence="4">RWP-RK domain-containing protein</fullName>
    </recommendedName>
</protein>
<feature type="compositionally biased region" description="Polar residues" evidence="1">
    <location>
        <begin position="306"/>
        <end position="324"/>
    </location>
</feature>
<feature type="region of interest" description="Disordered" evidence="1">
    <location>
        <begin position="48"/>
        <end position="82"/>
    </location>
</feature>
<evidence type="ECO:0000256" key="1">
    <source>
        <dbReference type="SAM" id="MobiDB-lite"/>
    </source>
</evidence>
<feature type="region of interest" description="Disordered" evidence="1">
    <location>
        <begin position="430"/>
        <end position="449"/>
    </location>
</feature>
<keyword evidence="3" id="KW-1185">Reference proteome</keyword>
<sequence>MKLEEQQEKESHDCYCVQLKQSLIMVPSSAANVMLPSFDTVVMSHSQRATSSSSGSSNSFGVTSTRSKPNTTPHEHYHGIQKSRKMSYKLPTTNMDSNQRSLNGHFSYIVQRNNNNNNGRPHNSSTEAFPSQCTVLDQNQIHTASPRHERTHSSYNYVVLLEQTQPTISYVADQRTEKVKNSSLGLCTTSQKDFAHHDNHHDDVEHFPRHQLFLDQPRTLNMDLQAACYAQQQQQFNDDQQHFLPLREIQAQQHGHNIPRIQISRYYEETTPSTTPSNTTTTVTVATTVEPQTSSNSSISFNSLNQKPTSGKGNETQTPLSSLDPNTNYTNPTNSNIRPSYRKSSVSSYSTSILARSNHTTSRLCERTRVRGNTYNNSSVVSFVHSSISSSSSSSSCSSSPTSSGMVNASRLAKTPNKQLLIDSNLLMDESSHSENQHPSTASSRHPNSNSNGNFYTFISFEEFIHSKRPRVKPSSISKAEMLRVLRFPQTMACKFIGCSLSTLKRRFYELKQEFGLMRWPQSLYEMKHLEIYPQVNPMSLAFILNEEEPQEEALL</sequence>
<dbReference type="Proteomes" id="UP000816034">
    <property type="component" value="Unassembled WGS sequence"/>
</dbReference>
<feature type="region of interest" description="Disordered" evidence="1">
    <location>
        <begin position="390"/>
        <end position="410"/>
    </location>
</feature>
<evidence type="ECO:0008006" key="4">
    <source>
        <dbReference type="Google" id="ProtNLM"/>
    </source>
</evidence>
<dbReference type="RefSeq" id="XP_044545625.1">
    <property type="nucleotide sequence ID" value="XM_044698590.1"/>
</dbReference>
<dbReference type="GeneID" id="68100960"/>
<proteinExistence type="predicted"/>
<evidence type="ECO:0000313" key="3">
    <source>
        <dbReference type="Proteomes" id="UP000816034"/>
    </source>
</evidence>
<organism evidence="2 3">
    <name type="scientific">Naegleria lovaniensis</name>
    <name type="common">Amoeba</name>
    <dbReference type="NCBI Taxonomy" id="51637"/>
    <lineage>
        <taxon>Eukaryota</taxon>
        <taxon>Discoba</taxon>
        <taxon>Heterolobosea</taxon>
        <taxon>Tetramitia</taxon>
        <taxon>Eutetramitia</taxon>
        <taxon>Vahlkampfiidae</taxon>
        <taxon>Naegleria</taxon>
    </lineage>
</organism>
<feature type="compositionally biased region" description="Low complexity" evidence="1">
    <location>
        <begin position="48"/>
        <end position="65"/>
    </location>
</feature>
<feature type="compositionally biased region" description="Low complexity" evidence="1">
    <location>
        <begin position="390"/>
        <end position="404"/>
    </location>
</feature>
<feature type="compositionally biased region" description="Low complexity" evidence="1">
    <location>
        <begin position="325"/>
        <end position="344"/>
    </location>
</feature>
<reference evidence="2 3" key="1">
    <citation type="journal article" date="2018" name="BMC Genomics">
        <title>The genome of Naegleria lovaniensis, the basis for a comparative approach to unravel pathogenicity factors of the human pathogenic amoeba N. fowleri.</title>
        <authorList>
            <person name="Liechti N."/>
            <person name="Schurch N."/>
            <person name="Bruggmann R."/>
            <person name="Wittwer M."/>
        </authorList>
    </citation>
    <scope>NUCLEOTIDE SEQUENCE [LARGE SCALE GENOMIC DNA]</scope>
    <source>
        <strain evidence="2 3">ATCC 30569</strain>
    </source>
</reference>
<feature type="region of interest" description="Disordered" evidence="1">
    <location>
        <begin position="289"/>
        <end position="344"/>
    </location>
</feature>
<dbReference type="EMBL" id="PYSW02000034">
    <property type="protein sequence ID" value="KAG2378363.1"/>
    <property type="molecule type" value="Genomic_DNA"/>
</dbReference>
<gene>
    <name evidence="2" type="ORF">C9374_008506</name>
</gene>
<name>A0AA88GGZ8_NAELO</name>
<dbReference type="AlphaFoldDB" id="A0AA88GGZ8"/>